<gene>
    <name evidence="1" type="ORF">S12H4_08483</name>
</gene>
<dbReference type="AlphaFoldDB" id="X1RQG6"/>
<comment type="caution">
    <text evidence="1">The sequence shown here is derived from an EMBL/GenBank/DDBJ whole genome shotgun (WGS) entry which is preliminary data.</text>
</comment>
<protein>
    <submittedName>
        <fullName evidence="1">Uncharacterized protein</fullName>
    </submittedName>
</protein>
<reference evidence="1" key="1">
    <citation type="journal article" date="2014" name="Front. Microbiol.">
        <title>High frequency of phylogenetically diverse reductive dehalogenase-homologous genes in deep subseafloor sedimentary metagenomes.</title>
        <authorList>
            <person name="Kawai M."/>
            <person name="Futagami T."/>
            <person name="Toyoda A."/>
            <person name="Takaki Y."/>
            <person name="Nishi S."/>
            <person name="Hori S."/>
            <person name="Arai W."/>
            <person name="Tsubouchi T."/>
            <person name="Morono Y."/>
            <person name="Uchiyama I."/>
            <person name="Ito T."/>
            <person name="Fujiyama A."/>
            <person name="Inagaki F."/>
            <person name="Takami H."/>
        </authorList>
    </citation>
    <scope>NUCLEOTIDE SEQUENCE</scope>
    <source>
        <strain evidence="1">Expedition CK06-06</strain>
    </source>
</reference>
<name>X1RQG6_9ZZZZ</name>
<accession>X1RQG6</accession>
<organism evidence="1">
    <name type="scientific">marine sediment metagenome</name>
    <dbReference type="NCBI Taxonomy" id="412755"/>
    <lineage>
        <taxon>unclassified sequences</taxon>
        <taxon>metagenomes</taxon>
        <taxon>ecological metagenomes</taxon>
    </lineage>
</organism>
<dbReference type="EMBL" id="BARW01003280">
    <property type="protein sequence ID" value="GAI65420.1"/>
    <property type="molecule type" value="Genomic_DNA"/>
</dbReference>
<sequence length="47" mass="5192">MERVIIRVVIPECTLEEAIEVKKAIDAVVSELGEATVELNTTPVRAR</sequence>
<evidence type="ECO:0000313" key="1">
    <source>
        <dbReference type="EMBL" id="GAI65420.1"/>
    </source>
</evidence>
<proteinExistence type="predicted"/>